<dbReference type="GO" id="GO:0016874">
    <property type="term" value="F:ligase activity"/>
    <property type="evidence" value="ECO:0007669"/>
    <property type="project" value="UniProtKB-KW"/>
</dbReference>
<dbReference type="EC" id="6.3.2.-" evidence="1"/>
<proteinExistence type="predicted"/>
<dbReference type="EMBL" id="LR134155">
    <property type="protein sequence ID" value="VEA72029.1"/>
    <property type="molecule type" value="Genomic_DNA"/>
</dbReference>
<evidence type="ECO:0000313" key="1">
    <source>
        <dbReference type="EMBL" id="VEA72029.1"/>
    </source>
</evidence>
<keyword evidence="1" id="KW-0436">Ligase</keyword>
<accession>A0A3S4FT43</accession>
<dbReference type="AlphaFoldDB" id="A0A3S4FT43"/>
<gene>
    <name evidence="1" type="primary">iucC_2</name>
    <name evidence="1" type="ORF">NCTC9419_03620</name>
</gene>
<protein>
    <submittedName>
        <fullName evidence="1">Aerobactin synthase IucC</fullName>
        <ecNumber evidence="1">6.3.2.-</ecNumber>
    </submittedName>
</protein>
<organism evidence="1 2">
    <name type="scientific">Serratia rubidaea</name>
    <name type="common">Serratia marinorubra</name>
    <dbReference type="NCBI Taxonomy" id="61652"/>
    <lineage>
        <taxon>Bacteria</taxon>
        <taxon>Pseudomonadati</taxon>
        <taxon>Pseudomonadota</taxon>
        <taxon>Gammaproteobacteria</taxon>
        <taxon>Enterobacterales</taxon>
        <taxon>Yersiniaceae</taxon>
        <taxon>Serratia</taxon>
    </lineage>
</organism>
<evidence type="ECO:0000313" key="2">
    <source>
        <dbReference type="Proteomes" id="UP000271603"/>
    </source>
</evidence>
<sequence>MNLTEYADWQHVNRQMIAKILAELEYERTLRAEAEQDGWRITLGDAVYRFRARRGIWGWLHIDADSLSCGDQPLAADQTLRQLAQVLSMNDAQIAEHLEDLYATLRGDLQLRRRATA</sequence>
<name>A0A3S4FT43_SERRU</name>
<dbReference type="Proteomes" id="UP000271603">
    <property type="component" value="Chromosome"/>
</dbReference>
<reference evidence="1 2" key="1">
    <citation type="submission" date="2018-12" db="EMBL/GenBank/DDBJ databases">
        <authorList>
            <consortium name="Pathogen Informatics"/>
        </authorList>
    </citation>
    <scope>NUCLEOTIDE SEQUENCE [LARGE SCALE GENOMIC DNA]</scope>
    <source>
        <strain evidence="1 2">NCTC9419</strain>
    </source>
</reference>
<dbReference type="Gene3D" id="3.30.310.280">
    <property type="match status" value="1"/>
</dbReference>